<feature type="domain" description="PAS" evidence="13">
    <location>
        <begin position="351"/>
        <end position="423"/>
    </location>
</feature>
<feature type="transmembrane region" description="Helical" evidence="11">
    <location>
        <begin position="61"/>
        <end position="84"/>
    </location>
</feature>
<dbReference type="PRINTS" id="PR00344">
    <property type="entry name" value="BCTRLSENSOR"/>
</dbReference>
<keyword evidence="4 15" id="KW-0808">Transferase</keyword>
<proteinExistence type="predicted"/>
<keyword evidence="11" id="KW-0472">Membrane</keyword>
<dbReference type="PROSITE" id="PS50109">
    <property type="entry name" value="HIS_KIN"/>
    <property type="match status" value="1"/>
</dbReference>
<dbReference type="SUPFAM" id="SSF55785">
    <property type="entry name" value="PYP-like sensor domain (PAS domain)"/>
    <property type="match status" value="2"/>
</dbReference>
<keyword evidence="11" id="KW-1133">Transmembrane helix</keyword>
<evidence type="ECO:0000256" key="5">
    <source>
        <dbReference type="ARBA" id="ARBA00022741"/>
    </source>
</evidence>
<dbReference type="SMART" id="SM00091">
    <property type="entry name" value="PAS"/>
    <property type="match status" value="1"/>
</dbReference>
<evidence type="ECO:0000313" key="16">
    <source>
        <dbReference type="Proteomes" id="UP000293912"/>
    </source>
</evidence>
<keyword evidence="3" id="KW-0597">Phosphoprotein</keyword>
<dbReference type="InterPro" id="IPR013767">
    <property type="entry name" value="PAS_fold"/>
</dbReference>
<dbReference type="CDD" id="cd00082">
    <property type="entry name" value="HisKA"/>
    <property type="match status" value="1"/>
</dbReference>
<evidence type="ECO:0000256" key="1">
    <source>
        <dbReference type="ARBA" id="ARBA00000085"/>
    </source>
</evidence>
<feature type="region of interest" description="Disordered" evidence="10">
    <location>
        <begin position="856"/>
        <end position="877"/>
    </location>
</feature>
<dbReference type="KEGG" id="hpse:HPF_10500"/>
<dbReference type="InterPro" id="IPR001610">
    <property type="entry name" value="PAC"/>
</dbReference>
<dbReference type="Gene3D" id="3.30.565.10">
    <property type="entry name" value="Histidine kinase-like ATPase, C-terminal domain"/>
    <property type="match status" value="1"/>
</dbReference>
<dbReference type="EC" id="2.7.13.3" evidence="2"/>
<dbReference type="CDD" id="cd00130">
    <property type="entry name" value="PAS"/>
    <property type="match status" value="1"/>
</dbReference>
<reference evidence="15 16" key="1">
    <citation type="submission" date="2019-03" db="EMBL/GenBank/DDBJ databases">
        <authorList>
            <person name="Sebastian G."/>
            <person name="Baumann P."/>
            <person name="Ruckert C."/>
            <person name="Kalinowski J."/>
            <person name="Nebel B."/>
            <person name="Takors R."/>
            <person name="Blombach B."/>
        </authorList>
    </citation>
    <scope>NUCLEOTIDE SEQUENCE [LARGE SCALE GENOMIC DNA]</scope>
    <source>
        <strain evidence="15 16">DSM 1084</strain>
    </source>
</reference>
<dbReference type="InterPro" id="IPR000014">
    <property type="entry name" value="PAS"/>
</dbReference>
<accession>A0A4P6X0P1</accession>
<dbReference type="PANTHER" id="PTHR43065:SF42">
    <property type="entry name" value="TWO-COMPONENT SENSOR PPRA"/>
    <property type="match status" value="1"/>
</dbReference>
<evidence type="ECO:0000256" key="4">
    <source>
        <dbReference type="ARBA" id="ARBA00022679"/>
    </source>
</evidence>
<dbReference type="SUPFAM" id="SSF47384">
    <property type="entry name" value="Homodimeric domain of signal transducing histidine kinase"/>
    <property type="match status" value="1"/>
</dbReference>
<gene>
    <name evidence="15" type="primary">fixL3</name>
    <name evidence="15" type="ORF">HPF_10500</name>
</gene>
<dbReference type="Pfam" id="PF00989">
    <property type="entry name" value="PAS"/>
    <property type="match status" value="1"/>
</dbReference>
<dbReference type="InterPro" id="IPR003661">
    <property type="entry name" value="HisK_dim/P_dom"/>
</dbReference>
<evidence type="ECO:0000313" key="15">
    <source>
        <dbReference type="EMBL" id="QBM28116.1"/>
    </source>
</evidence>
<dbReference type="InterPro" id="IPR005467">
    <property type="entry name" value="His_kinase_dom"/>
</dbReference>
<dbReference type="Proteomes" id="UP000293912">
    <property type="component" value="Chromosome"/>
</dbReference>
<keyword evidence="7" id="KW-0067">ATP-binding</keyword>
<evidence type="ECO:0000256" key="3">
    <source>
        <dbReference type="ARBA" id="ARBA00022553"/>
    </source>
</evidence>
<dbReference type="GO" id="GO:0006355">
    <property type="term" value="P:regulation of DNA-templated transcription"/>
    <property type="evidence" value="ECO:0007669"/>
    <property type="project" value="InterPro"/>
</dbReference>
<evidence type="ECO:0000256" key="9">
    <source>
        <dbReference type="SAM" id="Coils"/>
    </source>
</evidence>
<sequence length="877" mass="98570">MLWRLLRAPPTLACGFRGHTRTLERMIPAPEQPPASPPGGTPLDWWRRWWRRLPPSRQDRFATLAPLLSVLLFLSAIAVAITYLRYEELEREQEAVTRDVEYAQQRIRLRLLERQEQLMRLAREVDNKEISADEFEFQAETLISQFPELQAISWVDARRTVQASHASPSAPLSLLRPKGSTMAAAEGDGSFELARDLRQPIYSRPLGEDARQSTLMLQVPLTEQGRFSGTVMGEYSIDGLMRFGMPPEIMARYAVALLDDRGRVLAGNLQSPSAVLRLLPWSPQPLEHEVPVSPVGNGLILKAQGYRTSQDIVGSGFFWVIGALSALTVWMLLGTWRHTRRRVQAQQALMSETNFRRAMENSMLTGMRALDMQGRITYVNPAFCSMTGWTESELVGRTAPFPYWPEDDHEQLAARLEDELNGRSTPGGFEVRVQRRDGSIFDARMYVSPLIDPRGHQTGWMTSMTDITEPKRIREELSASYERFTTVLESLDSAVSVAPLGSDEMLFANKMYRLWFGTRGHGHRQLVDLAGNQPTPSPDNGDAVDAFAGMPTDTLTDAGAENAEVFVEELDRWLEVRTRYLTWVDGRLAQMVIASDITPRRNAEEQAARQAERAQTASRLITMGEMASSVAHELNQPLTAISNYCNGMISRLKEQRISEEDMLAALEKTARQAQRAGQIIQRIRAFVKRSEPNPMPSDVAQMVSNAIELADIELRRHQVRLSPYVAARLPSLMVDPILIEQVLINLLKNAGEAIAQAGRPPGERYIELRVGPRRLDDQEVVEFSVRDSGNGVPAEMIERIYEAFYSTKSEGMGIGLKLCRSIVESHHGRMQVQNIYNGDEVVGCCFSFWIPVQSRLTQEPEPGPSAATSLTDTERAR</sequence>
<dbReference type="SUPFAM" id="SSF55874">
    <property type="entry name" value="ATPase domain of HSP90 chaperone/DNA topoisomerase II/histidine kinase"/>
    <property type="match status" value="1"/>
</dbReference>
<evidence type="ECO:0000256" key="11">
    <source>
        <dbReference type="SAM" id="Phobius"/>
    </source>
</evidence>
<dbReference type="AlphaFoldDB" id="A0A4P6X0P1"/>
<dbReference type="InterPro" id="IPR004358">
    <property type="entry name" value="Sig_transdc_His_kin-like_C"/>
</dbReference>
<dbReference type="PROSITE" id="PS50112">
    <property type="entry name" value="PAS"/>
    <property type="match status" value="1"/>
</dbReference>
<feature type="transmembrane region" description="Helical" evidence="11">
    <location>
        <begin position="312"/>
        <end position="333"/>
    </location>
</feature>
<keyword evidence="5" id="KW-0547">Nucleotide-binding</keyword>
<evidence type="ECO:0000259" key="14">
    <source>
        <dbReference type="PROSITE" id="PS50113"/>
    </source>
</evidence>
<feature type="domain" description="PAC" evidence="14">
    <location>
        <begin position="427"/>
        <end position="479"/>
    </location>
</feature>
<organism evidence="15 16">
    <name type="scientific">Hydrogenophaga pseudoflava</name>
    <name type="common">Pseudomonas carboxydoflava</name>
    <dbReference type="NCBI Taxonomy" id="47421"/>
    <lineage>
        <taxon>Bacteria</taxon>
        <taxon>Pseudomonadati</taxon>
        <taxon>Pseudomonadota</taxon>
        <taxon>Betaproteobacteria</taxon>
        <taxon>Burkholderiales</taxon>
        <taxon>Comamonadaceae</taxon>
        <taxon>Hydrogenophaga</taxon>
    </lineage>
</organism>
<keyword evidence="8" id="KW-0902">Two-component regulatory system</keyword>
<protein>
    <recommendedName>
        <fullName evidence="2">histidine kinase</fullName>
        <ecNumber evidence="2">2.7.13.3</ecNumber>
    </recommendedName>
</protein>
<dbReference type="InterPro" id="IPR000700">
    <property type="entry name" value="PAS-assoc_C"/>
</dbReference>
<evidence type="ECO:0000256" key="10">
    <source>
        <dbReference type="SAM" id="MobiDB-lite"/>
    </source>
</evidence>
<evidence type="ECO:0000256" key="2">
    <source>
        <dbReference type="ARBA" id="ARBA00012438"/>
    </source>
</evidence>
<dbReference type="SMART" id="SM00086">
    <property type="entry name" value="PAC"/>
    <property type="match status" value="1"/>
</dbReference>
<dbReference type="Pfam" id="PF02518">
    <property type="entry name" value="HATPase_c"/>
    <property type="match status" value="1"/>
</dbReference>
<dbReference type="InterPro" id="IPR036097">
    <property type="entry name" value="HisK_dim/P_sf"/>
</dbReference>
<dbReference type="PROSITE" id="PS50113">
    <property type="entry name" value="PAC"/>
    <property type="match status" value="1"/>
</dbReference>
<dbReference type="SMART" id="SM00388">
    <property type="entry name" value="HisKA"/>
    <property type="match status" value="1"/>
</dbReference>
<evidence type="ECO:0000256" key="8">
    <source>
        <dbReference type="ARBA" id="ARBA00023012"/>
    </source>
</evidence>
<dbReference type="Pfam" id="PF00512">
    <property type="entry name" value="HisKA"/>
    <property type="match status" value="1"/>
</dbReference>
<keyword evidence="16" id="KW-1185">Reference proteome</keyword>
<keyword evidence="11" id="KW-0812">Transmembrane</keyword>
<dbReference type="InterPro" id="IPR036890">
    <property type="entry name" value="HATPase_C_sf"/>
</dbReference>
<feature type="coiled-coil region" evidence="9">
    <location>
        <begin position="649"/>
        <end position="676"/>
    </location>
</feature>
<feature type="domain" description="Histidine kinase" evidence="12">
    <location>
        <begin position="629"/>
        <end position="854"/>
    </location>
</feature>
<dbReference type="Gene3D" id="1.10.287.130">
    <property type="match status" value="1"/>
</dbReference>
<keyword evidence="9" id="KW-0175">Coiled coil</keyword>
<dbReference type="Gene3D" id="3.30.450.20">
    <property type="entry name" value="PAS domain"/>
    <property type="match status" value="1"/>
</dbReference>
<dbReference type="EMBL" id="CP037867">
    <property type="protein sequence ID" value="QBM28116.1"/>
    <property type="molecule type" value="Genomic_DNA"/>
</dbReference>
<dbReference type="InterPro" id="IPR003594">
    <property type="entry name" value="HATPase_dom"/>
</dbReference>
<dbReference type="NCBIfam" id="TIGR00229">
    <property type="entry name" value="sensory_box"/>
    <property type="match status" value="1"/>
</dbReference>
<dbReference type="PANTHER" id="PTHR43065">
    <property type="entry name" value="SENSOR HISTIDINE KINASE"/>
    <property type="match status" value="1"/>
</dbReference>
<comment type="catalytic activity">
    <reaction evidence="1">
        <text>ATP + protein L-histidine = ADP + protein N-phospho-L-histidine.</text>
        <dbReference type="EC" id="2.7.13.3"/>
    </reaction>
</comment>
<dbReference type="GO" id="GO:0000155">
    <property type="term" value="F:phosphorelay sensor kinase activity"/>
    <property type="evidence" value="ECO:0007669"/>
    <property type="project" value="InterPro"/>
</dbReference>
<keyword evidence="6" id="KW-0418">Kinase</keyword>
<dbReference type="InterPro" id="IPR035965">
    <property type="entry name" value="PAS-like_dom_sf"/>
</dbReference>
<evidence type="ECO:0000259" key="13">
    <source>
        <dbReference type="PROSITE" id="PS50112"/>
    </source>
</evidence>
<name>A0A4P6X0P1_HYDPS</name>
<evidence type="ECO:0000256" key="7">
    <source>
        <dbReference type="ARBA" id="ARBA00022840"/>
    </source>
</evidence>
<evidence type="ECO:0000259" key="12">
    <source>
        <dbReference type="PROSITE" id="PS50109"/>
    </source>
</evidence>
<evidence type="ECO:0000256" key="6">
    <source>
        <dbReference type="ARBA" id="ARBA00022777"/>
    </source>
</evidence>
<dbReference type="SMART" id="SM00387">
    <property type="entry name" value="HATPase_c"/>
    <property type="match status" value="1"/>
</dbReference>
<dbReference type="GO" id="GO:0005524">
    <property type="term" value="F:ATP binding"/>
    <property type="evidence" value="ECO:0007669"/>
    <property type="project" value="UniProtKB-KW"/>
</dbReference>